<reference evidence="2 3" key="1">
    <citation type="submission" date="2024-06" db="EMBL/GenBank/DDBJ databases">
        <title>Genomic Encyclopedia of Type Strains, Phase IV (KMG-IV): sequencing the most valuable type-strain genomes for metagenomic binning, comparative biology and taxonomic classification.</title>
        <authorList>
            <person name="Goeker M."/>
        </authorList>
    </citation>
    <scope>NUCLEOTIDE SEQUENCE [LARGE SCALE GENOMIC DNA]</scope>
    <source>
        <strain evidence="2 3">DSM 28102</strain>
    </source>
</reference>
<dbReference type="RefSeq" id="WP_354433945.1">
    <property type="nucleotide sequence ID" value="NZ_JBEPLY010000005.1"/>
</dbReference>
<dbReference type="InterPro" id="IPR016181">
    <property type="entry name" value="Acyl_CoA_acyltransferase"/>
</dbReference>
<dbReference type="SUPFAM" id="SSF55729">
    <property type="entry name" value="Acyl-CoA N-acyltransferases (Nat)"/>
    <property type="match status" value="1"/>
</dbReference>
<dbReference type="Proteomes" id="UP001549164">
    <property type="component" value="Unassembled WGS sequence"/>
</dbReference>
<proteinExistence type="predicted"/>
<protein>
    <submittedName>
        <fullName evidence="2">ElaA protein</fullName>
    </submittedName>
</protein>
<dbReference type="Pfam" id="PF13673">
    <property type="entry name" value="Acetyltransf_10"/>
    <property type="match status" value="1"/>
</dbReference>
<organism evidence="2 3">
    <name type="scientific">Martelella mangrovi</name>
    <dbReference type="NCBI Taxonomy" id="1397477"/>
    <lineage>
        <taxon>Bacteria</taxon>
        <taxon>Pseudomonadati</taxon>
        <taxon>Pseudomonadota</taxon>
        <taxon>Alphaproteobacteria</taxon>
        <taxon>Hyphomicrobiales</taxon>
        <taxon>Aurantimonadaceae</taxon>
        <taxon>Martelella</taxon>
    </lineage>
</organism>
<evidence type="ECO:0000313" key="2">
    <source>
        <dbReference type="EMBL" id="MET3599862.1"/>
    </source>
</evidence>
<dbReference type="InterPro" id="IPR000182">
    <property type="entry name" value="GNAT_dom"/>
</dbReference>
<keyword evidence="3" id="KW-1185">Reference proteome</keyword>
<dbReference type="PROSITE" id="PS51186">
    <property type="entry name" value="GNAT"/>
    <property type="match status" value="1"/>
</dbReference>
<accession>A0ABV2IAC5</accession>
<evidence type="ECO:0000313" key="3">
    <source>
        <dbReference type="Proteomes" id="UP001549164"/>
    </source>
</evidence>
<sequence length="156" mass="17073">MTDYSVDIARMEALTAGEFHDVVKLRVDVFVVEQNCPYPEIDGKDPEALHMRLRDDNGLFGYARLFAPAAPSGPARIGRVIVAPSHRGQNMGRAVMREAVTACEKLWPDTAISISAQAHLQNFYAGFGFVVTSEEYLEDGIPHVDMLRKPVAGAAA</sequence>
<evidence type="ECO:0000259" key="1">
    <source>
        <dbReference type="PROSITE" id="PS51186"/>
    </source>
</evidence>
<comment type="caution">
    <text evidence="2">The sequence shown here is derived from an EMBL/GenBank/DDBJ whole genome shotgun (WGS) entry which is preliminary data.</text>
</comment>
<name>A0ABV2IAC5_9HYPH</name>
<dbReference type="EMBL" id="JBEPLY010000005">
    <property type="protein sequence ID" value="MET3599862.1"/>
    <property type="molecule type" value="Genomic_DNA"/>
</dbReference>
<gene>
    <name evidence="2" type="ORF">ABID12_001802</name>
</gene>
<dbReference type="Gene3D" id="3.40.630.30">
    <property type="match status" value="1"/>
</dbReference>
<feature type="domain" description="N-acetyltransferase" evidence="1">
    <location>
        <begin position="9"/>
        <end position="151"/>
    </location>
</feature>
<dbReference type="CDD" id="cd04301">
    <property type="entry name" value="NAT_SF"/>
    <property type="match status" value="1"/>
</dbReference>